<organism evidence="2 3">
    <name type="scientific">Trichonephila clavipes</name>
    <name type="common">Golden silk orbweaver</name>
    <name type="synonym">Nephila clavipes</name>
    <dbReference type="NCBI Taxonomy" id="2585209"/>
    <lineage>
        <taxon>Eukaryota</taxon>
        <taxon>Metazoa</taxon>
        <taxon>Ecdysozoa</taxon>
        <taxon>Arthropoda</taxon>
        <taxon>Chelicerata</taxon>
        <taxon>Arachnida</taxon>
        <taxon>Araneae</taxon>
        <taxon>Araneomorphae</taxon>
        <taxon>Entelegynae</taxon>
        <taxon>Araneoidea</taxon>
        <taxon>Nephilidae</taxon>
        <taxon>Trichonephila</taxon>
    </lineage>
</organism>
<protein>
    <submittedName>
        <fullName evidence="2">Uncharacterized protein</fullName>
    </submittedName>
</protein>
<keyword evidence="3" id="KW-1185">Reference proteome</keyword>
<evidence type="ECO:0000313" key="3">
    <source>
        <dbReference type="Proteomes" id="UP000887159"/>
    </source>
</evidence>
<comment type="caution">
    <text evidence="2">The sequence shown here is derived from an EMBL/GenBank/DDBJ whole genome shotgun (WGS) entry which is preliminary data.</text>
</comment>
<sequence length="86" mass="9967">MFKNSSLPITLNCLLGLLVLPIYRQSKTTDPSLRNDWPGKHHPLLHQINFDNIWKPHGETTVQDRPRTDPKPLRFYAEACGIGYRQ</sequence>
<feature type="signal peptide" evidence="1">
    <location>
        <begin position="1"/>
        <end position="28"/>
    </location>
</feature>
<evidence type="ECO:0000256" key="1">
    <source>
        <dbReference type="SAM" id="SignalP"/>
    </source>
</evidence>
<evidence type="ECO:0000313" key="2">
    <source>
        <dbReference type="EMBL" id="GFY07360.1"/>
    </source>
</evidence>
<dbReference type="AlphaFoldDB" id="A0A8X6S9T3"/>
<reference evidence="2" key="1">
    <citation type="submission" date="2020-08" db="EMBL/GenBank/DDBJ databases">
        <title>Multicomponent nature underlies the extraordinary mechanical properties of spider dragline silk.</title>
        <authorList>
            <person name="Kono N."/>
            <person name="Nakamura H."/>
            <person name="Mori M."/>
            <person name="Yoshida Y."/>
            <person name="Ohtoshi R."/>
            <person name="Malay A.D."/>
            <person name="Moran D.A.P."/>
            <person name="Tomita M."/>
            <person name="Numata K."/>
            <person name="Arakawa K."/>
        </authorList>
    </citation>
    <scope>NUCLEOTIDE SEQUENCE</scope>
</reference>
<name>A0A8X6S9T3_TRICX</name>
<feature type="chain" id="PRO_5036504406" evidence="1">
    <location>
        <begin position="29"/>
        <end position="86"/>
    </location>
</feature>
<dbReference type="Proteomes" id="UP000887159">
    <property type="component" value="Unassembled WGS sequence"/>
</dbReference>
<dbReference type="EMBL" id="BMAU01021272">
    <property type="protein sequence ID" value="GFY07360.1"/>
    <property type="molecule type" value="Genomic_DNA"/>
</dbReference>
<accession>A0A8X6S9T3</accession>
<keyword evidence="1" id="KW-0732">Signal</keyword>
<proteinExistence type="predicted"/>
<gene>
    <name evidence="2" type="ORF">TNCV_5085451</name>
</gene>